<evidence type="ECO:0000313" key="2">
    <source>
        <dbReference type="Proteomes" id="UP000308886"/>
    </source>
</evidence>
<sequence>MRQIPPITKNLLIINVLAFLASLVMGSRGIDLNDIFGLHFVMAEDFAIYQLFTYMFMHANITHLFFNMFALWMFGCTVENAWGQNRFLFYTLACGIGAGLFQECAQFVSYAVEGFAAYDSVNIGGMIMPMGEFLNNWTTVGFSGAVYGILLGFGMTYPEERIFIFPLPVPIKGKWFVCIYAAIELFSALGTSNDNVAHVAHLGGMVIGYFIILYWKNRYNRQYRFQGWDGYEIRDNDGFFDKVKGFFSKMKENDSRKDTPKDKNDEERRRQAEIDRILDKIKRSGYDSLTTEERKKLFDRK</sequence>
<dbReference type="Proteomes" id="UP000308886">
    <property type="component" value="Unassembled WGS sequence"/>
</dbReference>
<keyword evidence="2" id="KW-1185">Reference proteome</keyword>
<organism evidence="1 2">
    <name type="scientific">Palleniella muris</name>
    <dbReference type="NCBI Taxonomy" id="3038145"/>
    <lineage>
        <taxon>Bacteria</taxon>
        <taxon>Pseudomonadati</taxon>
        <taxon>Bacteroidota</taxon>
        <taxon>Bacteroidia</taxon>
        <taxon>Bacteroidales</taxon>
        <taxon>Prevotellaceae</taxon>
        <taxon>Palleniella</taxon>
    </lineage>
</organism>
<comment type="caution">
    <text evidence="1">The sequence shown here is derived from an EMBL/GenBank/DDBJ whole genome shotgun (WGS) entry which is preliminary data.</text>
</comment>
<dbReference type="EMBL" id="SRZC01000005">
    <property type="protein sequence ID" value="TGX83142.1"/>
    <property type="molecule type" value="Genomic_DNA"/>
</dbReference>
<name>A0AC61QRV4_9BACT</name>
<keyword evidence="1" id="KW-0378">Hydrolase</keyword>
<reference evidence="1" key="1">
    <citation type="submission" date="2019-04" db="EMBL/GenBank/DDBJ databases">
        <title>Microbes associate with the intestines of laboratory mice.</title>
        <authorList>
            <person name="Navarre W."/>
            <person name="Wong E."/>
            <person name="Huang K."/>
            <person name="Tropini C."/>
            <person name="Ng K."/>
            <person name="Yu B."/>
        </authorList>
    </citation>
    <scope>NUCLEOTIDE SEQUENCE</scope>
    <source>
        <strain evidence="1">NM73_A23</strain>
    </source>
</reference>
<accession>A0AC61QRV4</accession>
<protein>
    <submittedName>
        <fullName evidence="1">Rhomboid family intramembrane serine protease</fullName>
    </submittedName>
</protein>
<proteinExistence type="predicted"/>
<keyword evidence="1" id="KW-0645">Protease</keyword>
<gene>
    <name evidence="1" type="ORF">E5358_04150</name>
</gene>
<evidence type="ECO:0000313" key="1">
    <source>
        <dbReference type="EMBL" id="TGX83142.1"/>
    </source>
</evidence>